<name>A0A0F9AUJ7_9ZZZZ</name>
<keyword evidence="4 8" id="KW-0812">Transmembrane</keyword>
<feature type="transmembrane region" description="Helical" evidence="8">
    <location>
        <begin position="183"/>
        <end position="205"/>
    </location>
</feature>
<dbReference type="Pfam" id="PF05525">
    <property type="entry name" value="Branch_AA_trans"/>
    <property type="match status" value="1"/>
</dbReference>
<accession>A0A0F9AUJ7</accession>
<feature type="transmembrane region" description="Helical" evidence="8">
    <location>
        <begin position="7"/>
        <end position="26"/>
    </location>
</feature>
<evidence type="ECO:0000256" key="8">
    <source>
        <dbReference type="SAM" id="Phobius"/>
    </source>
</evidence>
<dbReference type="GO" id="GO:0015818">
    <property type="term" value="P:isoleucine transport"/>
    <property type="evidence" value="ECO:0007669"/>
    <property type="project" value="TreeGrafter"/>
</dbReference>
<dbReference type="GO" id="GO:0005886">
    <property type="term" value="C:plasma membrane"/>
    <property type="evidence" value="ECO:0007669"/>
    <property type="project" value="UniProtKB-SubCell"/>
</dbReference>
<keyword evidence="5" id="KW-0029">Amino-acid transport</keyword>
<feature type="transmembrane region" description="Helical" evidence="8">
    <location>
        <begin position="115"/>
        <end position="131"/>
    </location>
</feature>
<protein>
    <recommendedName>
        <fullName evidence="10">Branched-chain amino acid transport system II carrier protein</fullName>
    </recommendedName>
</protein>
<dbReference type="PANTHER" id="PTHR30588:SF0">
    <property type="entry name" value="BRANCHED-CHAIN AMINO ACID PERMEASE BRNQ"/>
    <property type="match status" value="1"/>
</dbReference>
<organism evidence="9">
    <name type="scientific">marine sediment metagenome</name>
    <dbReference type="NCBI Taxonomy" id="412755"/>
    <lineage>
        <taxon>unclassified sequences</taxon>
        <taxon>metagenomes</taxon>
        <taxon>ecological metagenomes</taxon>
    </lineage>
</organism>
<keyword evidence="7 8" id="KW-0472">Membrane</keyword>
<dbReference type="GO" id="GO:0005304">
    <property type="term" value="F:L-valine transmembrane transporter activity"/>
    <property type="evidence" value="ECO:0007669"/>
    <property type="project" value="TreeGrafter"/>
</dbReference>
<dbReference type="PANTHER" id="PTHR30588">
    <property type="entry name" value="BRANCHED-CHAIN AMINO ACID TRANSPORT SYSTEM 2 CARRIER PROTEIN"/>
    <property type="match status" value="1"/>
</dbReference>
<feature type="transmembrane region" description="Helical" evidence="8">
    <location>
        <begin position="38"/>
        <end position="63"/>
    </location>
</feature>
<evidence type="ECO:0000256" key="5">
    <source>
        <dbReference type="ARBA" id="ARBA00022970"/>
    </source>
</evidence>
<evidence type="ECO:0000256" key="1">
    <source>
        <dbReference type="ARBA" id="ARBA00004651"/>
    </source>
</evidence>
<evidence type="ECO:0008006" key="10">
    <source>
        <dbReference type="Google" id="ProtNLM"/>
    </source>
</evidence>
<keyword evidence="3" id="KW-1003">Cell membrane</keyword>
<sequence>MKSTNQTLVTAFALFSLFFGAGNLILPPFLGFSAGEDWLLVTLGFAISAVIIPILGIIGHARLQGTMLDFGNKVHPVFSVIFCVVIYAVAVALPAPRTAAVTYEMSILPYFDWDPLPFSSLYFGLVFLFALNRTRLLDFIGKYLTPLLIMILVMIIGIGIFSGEEPNVTNSLKTPFSEGFLEGYQTFDAIAAMVVGAVVIISLNLNQKGDYAHKKKVIIRGGLLAGLALILIYAGLIYVGALYTAAQPTDSRTELLSFI</sequence>
<dbReference type="GO" id="GO:0015188">
    <property type="term" value="F:L-isoleucine transmembrane transporter activity"/>
    <property type="evidence" value="ECO:0007669"/>
    <property type="project" value="TreeGrafter"/>
</dbReference>
<reference evidence="9" key="1">
    <citation type="journal article" date="2015" name="Nature">
        <title>Complex archaea that bridge the gap between prokaryotes and eukaryotes.</title>
        <authorList>
            <person name="Spang A."/>
            <person name="Saw J.H."/>
            <person name="Jorgensen S.L."/>
            <person name="Zaremba-Niedzwiedzka K."/>
            <person name="Martijn J."/>
            <person name="Lind A.E."/>
            <person name="van Eijk R."/>
            <person name="Schleper C."/>
            <person name="Guy L."/>
            <person name="Ettema T.J."/>
        </authorList>
    </citation>
    <scope>NUCLEOTIDE SEQUENCE</scope>
</reference>
<dbReference type="InterPro" id="IPR004685">
    <property type="entry name" value="Brnchd-chn_aa_trnsp_Livcs"/>
</dbReference>
<evidence type="ECO:0000256" key="6">
    <source>
        <dbReference type="ARBA" id="ARBA00022989"/>
    </source>
</evidence>
<gene>
    <name evidence="9" type="ORF">LCGC14_2528880</name>
</gene>
<keyword evidence="2" id="KW-0813">Transport</keyword>
<feature type="transmembrane region" description="Helical" evidence="8">
    <location>
        <begin position="217"/>
        <end position="243"/>
    </location>
</feature>
<dbReference type="AlphaFoldDB" id="A0A0F9AUJ7"/>
<feature type="non-terminal residue" evidence="9">
    <location>
        <position position="259"/>
    </location>
</feature>
<comment type="subcellular location">
    <subcellularLocation>
        <location evidence="1">Cell membrane</location>
        <topology evidence="1">Multi-pass membrane protein</topology>
    </subcellularLocation>
</comment>
<keyword evidence="6 8" id="KW-1133">Transmembrane helix</keyword>
<feature type="transmembrane region" description="Helical" evidence="8">
    <location>
        <begin position="75"/>
        <end position="95"/>
    </location>
</feature>
<feature type="transmembrane region" description="Helical" evidence="8">
    <location>
        <begin position="143"/>
        <end position="163"/>
    </location>
</feature>
<evidence type="ECO:0000256" key="7">
    <source>
        <dbReference type="ARBA" id="ARBA00023136"/>
    </source>
</evidence>
<dbReference type="EMBL" id="LAZR01040988">
    <property type="protein sequence ID" value="KKL13125.1"/>
    <property type="molecule type" value="Genomic_DNA"/>
</dbReference>
<evidence type="ECO:0000313" key="9">
    <source>
        <dbReference type="EMBL" id="KKL13125.1"/>
    </source>
</evidence>
<dbReference type="GO" id="GO:0015190">
    <property type="term" value="F:L-leucine transmembrane transporter activity"/>
    <property type="evidence" value="ECO:0007669"/>
    <property type="project" value="TreeGrafter"/>
</dbReference>
<dbReference type="GO" id="GO:0015820">
    <property type="term" value="P:L-leucine transport"/>
    <property type="evidence" value="ECO:0007669"/>
    <property type="project" value="TreeGrafter"/>
</dbReference>
<evidence type="ECO:0000256" key="2">
    <source>
        <dbReference type="ARBA" id="ARBA00022448"/>
    </source>
</evidence>
<evidence type="ECO:0000256" key="3">
    <source>
        <dbReference type="ARBA" id="ARBA00022475"/>
    </source>
</evidence>
<evidence type="ECO:0000256" key="4">
    <source>
        <dbReference type="ARBA" id="ARBA00022692"/>
    </source>
</evidence>
<comment type="caution">
    <text evidence="9">The sequence shown here is derived from an EMBL/GenBank/DDBJ whole genome shotgun (WGS) entry which is preliminary data.</text>
</comment>
<proteinExistence type="predicted"/>